<reference evidence="3" key="1">
    <citation type="submission" date="2016-11" db="UniProtKB">
        <authorList>
            <consortium name="WormBaseParasite"/>
        </authorList>
    </citation>
    <scope>IDENTIFICATION</scope>
</reference>
<dbReference type="Gene3D" id="3.30.710.10">
    <property type="entry name" value="Potassium Channel Kv1.1, Chain A"/>
    <property type="match status" value="2"/>
</dbReference>
<name>A0A1I7UI54_9PELO</name>
<keyword evidence="2" id="KW-1185">Reference proteome</keyword>
<evidence type="ECO:0000259" key="1">
    <source>
        <dbReference type="PROSITE" id="PS50097"/>
    </source>
</evidence>
<protein>
    <submittedName>
        <fullName evidence="3">BTB domain-containing protein</fullName>
    </submittedName>
</protein>
<sequence>MSELSVYEKLFAKTDKTDAILVIDKRKLHVNKALLSCHSAYFDALFNSEFKEKPMKEIEIKDVHFVHFAVVLSLVHKNPIRPKLEKAEELLKMADRFDFSAATHYLDCFIGASDMSRLEKLKLADKYNLDLLSCHSNYFDALFNSEFKEKSMDEIEIKDVNFEDFAVVLSLVHKNAINPTKEKVETLLKLADQFDLPAATRFLDCFICSTDINREEKLRLADQYKLENLLVHALKLYEQKDHILFRRTTLRTYSDRTKARIAERLFDLHGKL</sequence>
<feature type="domain" description="BTB" evidence="1">
    <location>
        <begin position="17"/>
        <end position="84"/>
    </location>
</feature>
<dbReference type="STRING" id="1561998.A0A1I7UI54"/>
<proteinExistence type="predicted"/>
<dbReference type="SUPFAM" id="SSF54695">
    <property type="entry name" value="POZ domain"/>
    <property type="match status" value="2"/>
</dbReference>
<feature type="domain" description="BTB" evidence="1">
    <location>
        <begin position="131"/>
        <end position="181"/>
    </location>
</feature>
<dbReference type="WBParaSite" id="Csp11.Scaffold629.g9569.t1">
    <property type="protein sequence ID" value="Csp11.Scaffold629.g9569.t1"/>
    <property type="gene ID" value="Csp11.Scaffold629.g9569"/>
</dbReference>
<organism evidence="2 3">
    <name type="scientific">Caenorhabditis tropicalis</name>
    <dbReference type="NCBI Taxonomy" id="1561998"/>
    <lineage>
        <taxon>Eukaryota</taxon>
        <taxon>Metazoa</taxon>
        <taxon>Ecdysozoa</taxon>
        <taxon>Nematoda</taxon>
        <taxon>Chromadorea</taxon>
        <taxon>Rhabditida</taxon>
        <taxon>Rhabditina</taxon>
        <taxon>Rhabditomorpha</taxon>
        <taxon>Rhabditoidea</taxon>
        <taxon>Rhabditidae</taxon>
        <taxon>Peloderinae</taxon>
        <taxon>Caenorhabditis</taxon>
    </lineage>
</organism>
<dbReference type="eggNOG" id="ENOG502RUHB">
    <property type="taxonomic scope" value="Eukaryota"/>
</dbReference>
<dbReference type="PANTHER" id="PTHR22744">
    <property type="entry name" value="HELIX LOOP HELIX PROTEIN 21-RELATED"/>
    <property type="match status" value="1"/>
</dbReference>
<dbReference type="PANTHER" id="PTHR22744:SF14">
    <property type="entry name" value="BTB DOMAIN-CONTAINING PROTEIN-RELATED"/>
    <property type="match status" value="1"/>
</dbReference>
<dbReference type="SMART" id="SM00225">
    <property type="entry name" value="BTB"/>
    <property type="match status" value="2"/>
</dbReference>
<dbReference type="Pfam" id="PF00651">
    <property type="entry name" value="BTB"/>
    <property type="match status" value="2"/>
</dbReference>
<accession>A0A1I7UI54</accession>
<dbReference type="InterPro" id="IPR000210">
    <property type="entry name" value="BTB/POZ_dom"/>
</dbReference>
<dbReference type="CDD" id="cd18186">
    <property type="entry name" value="BTB_POZ_ZBTB_KLHL-like"/>
    <property type="match status" value="2"/>
</dbReference>
<dbReference type="InterPro" id="IPR011333">
    <property type="entry name" value="SKP1/BTB/POZ_sf"/>
</dbReference>
<dbReference type="Proteomes" id="UP000095282">
    <property type="component" value="Unplaced"/>
</dbReference>
<evidence type="ECO:0000313" key="2">
    <source>
        <dbReference type="Proteomes" id="UP000095282"/>
    </source>
</evidence>
<evidence type="ECO:0000313" key="3">
    <source>
        <dbReference type="WBParaSite" id="Csp11.Scaffold629.g9569.t1"/>
    </source>
</evidence>
<dbReference type="AlphaFoldDB" id="A0A1I7UI54"/>
<dbReference type="PROSITE" id="PS50097">
    <property type="entry name" value="BTB"/>
    <property type="match status" value="2"/>
</dbReference>